<dbReference type="SUPFAM" id="SSF54277">
    <property type="entry name" value="CAD &amp; PB1 domains"/>
    <property type="match status" value="1"/>
</dbReference>
<dbReference type="GO" id="GO:0030010">
    <property type="term" value="P:establishment of cell polarity"/>
    <property type="evidence" value="ECO:0007669"/>
    <property type="project" value="TreeGrafter"/>
</dbReference>
<feature type="coiled-coil region" evidence="1">
    <location>
        <begin position="378"/>
        <end position="408"/>
    </location>
</feature>
<dbReference type="PROSITE" id="PS00741">
    <property type="entry name" value="DH_1"/>
    <property type="match status" value="1"/>
</dbReference>
<organism evidence="6 7">
    <name type="scientific">Lichtheimia corymbifera JMRC:FSU:9682</name>
    <dbReference type="NCBI Taxonomy" id="1263082"/>
    <lineage>
        <taxon>Eukaryota</taxon>
        <taxon>Fungi</taxon>
        <taxon>Fungi incertae sedis</taxon>
        <taxon>Mucoromycota</taxon>
        <taxon>Mucoromycotina</taxon>
        <taxon>Mucoromycetes</taxon>
        <taxon>Mucorales</taxon>
        <taxon>Lichtheimiaceae</taxon>
        <taxon>Lichtheimia</taxon>
    </lineage>
</organism>
<evidence type="ECO:0000259" key="5">
    <source>
        <dbReference type="PROSITE" id="PS51745"/>
    </source>
</evidence>
<dbReference type="Pfam" id="PF06395">
    <property type="entry name" value="CDC24"/>
    <property type="match status" value="1"/>
</dbReference>
<dbReference type="GO" id="GO:0005634">
    <property type="term" value="C:nucleus"/>
    <property type="evidence" value="ECO:0007669"/>
    <property type="project" value="TreeGrafter"/>
</dbReference>
<dbReference type="Gene3D" id="3.10.20.90">
    <property type="entry name" value="Phosphatidylinositol 3-kinase Catalytic Subunit, Chain A, domain 1"/>
    <property type="match status" value="1"/>
</dbReference>
<dbReference type="PANTHER" id="PTHR47339:SF1">
    <property type="entry name" value="CELL DIVISION CONTROL PROTEIN 24"/>
    <property type="match status" value="1"/>
</dbReference>
<name>A0A068RZX0_9FUNG</name>
<feature type="domain" description="DH" evidence="4">
    <location>
        <begin position="224"/>
        <end position="398"/>
    </location>
</feature>
<feature type="compositionally biased region" description="Low complexity" evidence="2">
    <location>
        <begin position="641"/>
        <end position="650"/>
    </location>
</feature>
<dbReference type="OrthoDB" id="1594986at2759"/>
<dbReference type="InterPro" id="IPR000270">
    <property type="entry name" value="PB1_dom"/>
</dbReference>
<gene>
    <name evidence="6" type="ORF">LCOR_06659.1</name>
</gene>
<dbReference type="PROSITE" id="PS50010">
    <property type="entry name" value="DH_2"/>
    <property type="match status" value="1"/>
</dbReference>
<feature type="domain" description="PH" evidence="3">
    <location>
        <begin position="421"/>
        <end position="542"/>
    </location>
</feature>
<dbReference type="GO" id="GO:0031106">
    <property type="term" value="P:septin ring organization"/>
    <property type="evidence" value="ECO:0007669"/>
    <property type="project" value="TreeGrafter"/>
</dbReference>
<dbReference type="InterPro" id="IPR036872">
    <property type="entry name" value="CH_dom_sf"/>
</dbReference>
<keyword evidence="1" id="KW-0175">Coiled coil</keyword>
<dbReference type="InterPro" id="IPR053793">
    <property type="entry name" value="PB1-like"/>
</dbReference>
<dbReference type="InterPro" id="IPR001849">
    <property type="entry name" value="PH_domain"/>
</dbReference>
<protein>
    <submittedName>
        <fullName evidence="6">Related to cdc24-gtp gdp exchange factor forcdc42p</fullName>
    </submittedName>
</protein>
<dbReference type="PROSITE" id="PS50003">
    <property type="entry name" value="PH_DOMAIN"/>
    <property type="match status" value="1"/>
</dbReference>
<dbReference type="VEuPathDB" id="FungiDB:LCOR_06659.1"/>
<comment type="caution">
    <text evidence="6">The sequence shown here is derived from an EMBL/GenBank/DDBJ whole genome shotgun (WGS) entry which is preliminary data.</text>
</comment>
<evidence type="ECO:0000259" key="4">
    <source>
        <dbReference type="PROSITE" id="PS50010"/>
    </source>
</evidence>
<reference evidence="6" key="1">
    <citation type="submission" date="2013-08" db="EMBL/GenBank/DDBJ databases">
        <title>Gene expansion shapes genome architecture in the human pathogen Lichtheimia corymbifera: an evolutionary genomics analysis in the ancient terrestrial Mucorales (Mucoromycotina).</title>
        <authorList>
            <person name="Schwartze V.U."/>
            <person name="Winter S."/>
            <person name="Shelest E."/>
            <person name="Marcet-Houben M."/>
            <person name="Horn F."/>
            <person name="Wehner S."/>
            <person name="Hoffmann K."/>
            <person name="Riege K."/>
            <person name="Sammeth M."/>
            <person name="Nowrousian M."/>
            <person name="Valiante V."/>
            <person name="Linde J."/>
            <person name="Jacobsen I.D."/>
            <person name="Marz M."/>
            <person name="Brakhage A.A."/>
            <person name="Gabaldon T."/>
            <person name="Bocker S."/>
            <person name="Voigt K."/>
        </authorList>
    </citation>
    <scope>NUCLEOTIDE SEQUENCE [LARGE SCALE GENOMIC DNA]</scope>
    <source>
        <strain evidence="6">FSU 9682</strain>
    </source>
</reference>
<dbReference type="EMBL" id="CBTN010000030">
    <property type="protein sequence ID" value="CDH55524.1"/>
    <property type="molecule type" value="Genomic_DNA"/>
</dbReference>
<dbReference type="InterPro" id="IPR000219">
    <property type="entry name" value="DH_dom"/>
</dbReference>
<dbReference type="Gene3D" id="1.10.418.10">
    <property type="entry name" value="Calponin-like domain"/>
    <property type="match status" value="1"/>
</dbReference>
<dbReference type="InterPro" id="IPR011993">
    <property type="entry name" value="PH-like_dom_sf"/>
</dbReference>
<dbReference type="GO" id="GO:0005085">
    <property type="term" value="F:guanyl-nucleotide exchange factor activity"/>
    <property type="evidence" value="ECO:0007669"/>
    <property type="project" value="InterPro"/>
</dbReference>
<dbReference type="STRING" id="1263082.A0A068RZX0"/>
<evidence type="ECO:0000313" key="6">
    <source>
        <dbReference type="EMBL" id="CDH55524.1"/>
    </source>
</evidence>
<dbReference type="GO" id="GO:0000935">
    <property type="term" value="C:division septum"/>
    <property type="evidence" value="ECO:0007669"/>
    <property type="project" value="TreeGrafter"/>
</dbReference>
<feature type="compositionally biased region" description="Basic residues" evidence="2">
    <location>
        <begin position="1"/>
        <end position="10"/>
    </location>
</feature>
<feature type="compositionally biased region" description="Low complexity" evidence="2">
    <location>
        <begin position="74"/>
        <end position="109"/>
    </location>
</feature>
<dbReference type="Gene3D" id="2.30.29.30">
    <property type="entry name" value="Pleckstrin-homology domain (PH domain)/Phosphotyrosine-binding domain (PTB)"/>
    <property type="match status" value="1"/>
</dbReference>
<dbReference type="CDD" id="cd00160">
    <property type="entry name" value="RhoGEF"/>
    <property type="match status" value="1"/>
</dbReference>
<dbReference type="GO" id="GO:0043332">
    <property type="term" value="C:mating projection tip"/>
    <property type="evidence" value="ECO:0007669"/>
    <property type="project" value="TreeGrafter"/>
</dbReference>
<dbReference type="PROSITE" id="PS51745">
    <property type="entry name" value="PB1"/>
    <property type="match status" value="1"/>
</dbReference>
<dbReference type="SUPFAM" id="SSF48065">
    <property type="entry name" value="DBL homology domain (DH-domain)"/>
    <property type="match status" value="1"/>
</dbReference>
<dbReference type="Proteomes" id="UP000027586">
    <property type="component" value="Unassembled WGS sequence"/>
</dbReference>
<dbReference type="Pfam" id="PF00564">
    <property type="entry name" value="PB1"/>
    <property type="match status" value="1"/>
</dbReference>
<evidence type="ECO:0000256" key="2">
    <source>
        <dbReference type="SAM" id="MobiDB-lite"/>
    </source>
</evidence>
<dbReference type="SUPFAM" id="SSF50729">
    <property type="entry name" value="PH domain-like"/>
    <property type="match status" value="1"/>
</dbReference>
<dbReference type="AlphaFoldDB" id="A0A068RZX0"/>
<dbReference type="PANTHER" id="PTHR47339">
    <property type="entry name" value="CELL DIVISION CONTROL PROTEIN 24"/>
    <property type="match status" value="1"/>
</dbReference>
<accession>A0A068RZX0</accession>
<dbReference type="InterPro" id="IPR001331">
    <property type="entry name" value="GDS_CDC24_CS"/>
</dbReference>
<feature type="domain" description="PB1" evidence="5">
    <location>
        <begin position="789"/>
        <end position="866"/>
    </location>
</feature>
<sequence>MATLTMKRRTPSLGALPTMPPSTPPSVIDTPMPSTSITNKAASQGASLYHTCRSVLDRLAAVEGMAEFLDADITPPSQLNPSNSSSTTSSISSTASEPSTPTSSTSNDPLSKLWSICRRGNSLCILFNALQKDTPIKIEDRDPNLNQLNACKASVYHFLVACRNQLKFSEEDVFTITDLYQGDTNGFVKVVNTINKILHLLEERGVISVRCSNRNSDPNAPKDIRGKVVMELLETERKYVQDLEILQNYMRELQSQKVLSLDTIHYLFGNLNALVDFQRRFLIQMEDMAEKPAQEQRLGLLFVQMEEAFSVYEPYCANYYSAQDLVVQEAPKLQRLANILNPTYELPSMLIKPVQRICKYPLLMSELIKSTDKSWSHLAEMEQGLEAIKRVAEKVNETQRKHENVQAVEDLKKRIDDGSSSIESYGSLMLQDKLSLMTKDSAREMCLFLFERCLLICKENKEAAKNRLTKSNTIIKKKRRGSLQERLNVGAHQIHGVYNRSLNGTWMLVVEYGKRDLESFTLLFRNEEQLKLWESALNKIKSNYTSSTGTNVPHSYHSTMHMYAMPSPSDSGASFMDDDDDEDEFYEYEFYDELPQPTRSRSNSISAQLFNSIRPGGKNEVKSRQYPHHMPGMNLSPLPRTSASTTTASSNTIDYGMYPVSPPPSHPSSPTSSSRMYGANSPLAAKYMGSINAGGSGGGGIMLPTPPNDLPLPPVVNRTQSQSAAAGLGIATTTNKSHHHQQRLRSQSSPNIHKAAVAMSRAPYSHDSVTNNSSIRQMASSPRLSDQHDLKVKLSYDDKIYVIKTTEGISYTQLMEKVERKIRCGAGLGGKELLRLKYLDEDGDLITINSDDDVQMAFENRGRHPSVSLFVNA</sequence>
<evidence type="ECO:0000259" key="3">
    <source>
        <dbReference type="PROSITE" id="PS50003"/>
    </source>
</evidence>
<dbReference type="InterPro" id="IPR053026">
    <property type="entry name" value="CDC42_GEF"/>
</dbReference>
<dbReference type="InterPro" id="IPR010481">
    <property type="entry name" value="Cdc24/Scd1_N"/>
</dbReference>
<dbReference type="Pfam" id="PF00621">
    <property type="entry name" value="RhoGEF"/>
    <property type="match status" value="1"/>
</dbReference>
<evidence type="ECO:0000313" key="7">
    <source>
        <dbReference type="Proteomes" id="UP000027586"/>
    </source>
</evidence>
<dbReference type="InterPro" id="IPR035899">
    <property type="entry name" value="DBL_dom_sf"/>
</dbReference>
<evidence type="ECO:0000256" key="1">
    <source>
        <dbReference type="SAM" id="Coils"/>
    </source>
</evidence>
<dbReference type="Gene3D" id="1.20.900.10">
    <property type="entry name" value="Dbl homology (DH) domain"/>
    <property type="match status" value="1"/>
</dbReference>
<feature type="region of interest" description="Disordered" evidence="2">
    <location>
        <begin position="1"/>
        <end position="27"/>
    </location>
</feature>
<dbReference type="SMART" id="SM00325">
    <property type="entry name" value="RhoGEF"/>
    <property type="match status" value="1"/>
</dbReference>
<feature type="region of interest" description="Disordered" evidence="2">
    <location>
        <begin position="72"/>
        <end position="109"/>
    </location>
</feature>
<dbReference type="Pfam" id="PF15411">
    <property type="entry name" value="PH_10"/>
    <property type="match status" value="1"/>
</dbReference>
<dbReference type="SUPFAM" id="SSF47576">
    <property type="entry name" value="Calponin-homology domain, CH-domain"/>
    <property type="match status" value="1"/>
</dbReference>
<dbReference type="GO" id="GO:0005737">
    <property type="term" value="C:cytoplasm"/>
    <property type="evidence" value="ECO:0007669"/>
    <property type="project" value="TreeGrafter"/>
</dbReference>
<dbReference type="SMART" id="SM00666">
    <property type="entry name" value="PB1"/>
    <property type="match status" value="1"/>
</dbReference>
<feature type="region of interest" description="Disordered" evidence="2">
    <location>
        <begin position="630"/>
        <end position="676"/>
    </location>
</feature>
<dbReference type="CDD" id="cd05992">
    <property type="entry name" value="PB1"/>
    <property type="match status" value="1"/>
</dbReference>
<keyword evidence="7" id="KW-1185">Reference proteome</keyword>
<proteinExistence type="predicted"/>
<dbReference type="GO" id="GO:0035556">
    <property type="term" value="P:intracellular signal transduction"/>
    <property type="evidence" value="ECO:0007669"/>
    <property type="project" value="InterPro"/>
</dbReference>